<evidence type="ECO:0000256" key="5">
    <source>
        <dbReference type="ARBA" id="ARBA00023015"/>
    </source>
</evidence>
<evidence type="ECO:0000313" key="10">
    <source>
        <dbReference type="EMBL" id="CAF4516254.1"/>
    </source>
</evidence>
<feature type="compositionally biased region" description="Low complexity" evidence="8">
    <location>
        <begin position="217"/>
        <end position="252"/>
    </location>
</feature>
<dbReference type="Gene3D" id="2.30.30.1020">
    <property type="entry name" value="CCR4-NOT complex subunit 2/3/5, C-terminal domain"/>
    <property type="match status" value="1"/>
</dbReference>
<feature type="compositionally biased region" description="Low complexity" evidence="8">
    <location>
        <begin position="156"/>
        <end position="194"/>
    </location>
</feature>
<dbReference type="PANTHER" id="PTHR23326">
    <property type="entry name" value="CCR4 NOT-RELATED"/>
    <property type="match status" value="1"/>
</dbReference>
<dbReference type="InterPro" id="IPR008152">
    <property type="entry name" value="Clathrin_a/b/g-adaptin_app_Ig"/>
</dbReference>
<dbReference type="Proteomes" id="UP000663838">
    <property type="component" value="Unassembled WGS sequence"/>
</dbReference>
<keyword evidence="7" id="KW-0804">Transcription</keyword>
<dbReference type="InterPro" id="IPR008153">
    <property type="entry name" value="GAE_dom"/>
</dbReference>
<comment type="caution">
    <text evidence="10">The sequence shown here is derived from an EMBL/GenBank/DDBJ whole genome shotgun (WGS) entry which is preliminary data.</text>
</comment>
<dbReference type="SMART" id="SM00809">
    <property type="entry name" value="Alpha_adaptinC2"/>
    <property type="match status" value="1"/>
</dbReference>
<sequence>MAYLNLASAANSTSSSTSSPYSHVNSNGGISTLPPSLASNSSSLFGSVGGGKQWTTIGQPISSSSSSSSTLTQQLLMKQQQHLLNNQQTNLLSSPASTSHFDSILGLTMASALASSSQTTMEKNFELQQEDFPPLPHRSNSHEPSSSSTNIQPLYQSQFSSSSSSSNSHQPISNGYSSSQLQQQQQQQHSQSQSPISFKSTIDPLSTLMSRRPTSVNNKTASLTNNSSSSTSTNSQPLSNTSTTNTNGLPSSTITDQYGLVGLLQMIQQAEKSPETSTLLNYDLTTLGLSMDSQNDLYPSFLSPFSDSQARPYEIDYQVPFEYQMGLQIREKLPPLNFNTLNEDTLFFLFYLFGNDHVQLLAAAELYRRDWRYHKEERIWLTRIKNIMPDQKFDTYETGVYCVFDVQLWRKTHKSMRIDYDKLDGGNPDCLPIFPKTNANKTTSSIINTNEGGTTKKGELFHDLQDLLFDQSTGQKISSTKTSFQTIGSNQNKIPLNEIKSSSSLKSLETEYVFPIISLESIRPSSVNPSINIKLIHQTGVHCVLHIARDSPRPDVIVSVLAITNTNTSDAINNFHFQAAVPKNMRIKLQNPSTSDLPVYNPILPPQAITQILIVSNPNKEPVRLNYKLSYYLSGEQINESGEIDNGFPSSIDLI</sequence>
<keyword evidence="5" id="KW-0805">Transcription regulation</keyword>
<dbReference type="InterPro" id="IPR040168">
    <property type="entry name" value="Not2/3/5"/>
</dbReference>
<dbReference type="GO" id="GO:0005794">
    <property type="term" value="C:Golgi apparatus"/>
    <property type="evidence" value="ECO:0007669"/>
    <property type="project" value="UniProtKB-SubCell"/>
</dbReference>
<protein>
    <recommendedName>
        <fullName evidence="9">GAE domain-containing protein</fullName>
    </recommendedName>
</protein>
<organism evidence="10 11">
    <name type="scientific">Rotaria socialis</name>
    <dbReference type="NCBI Taxonomy" id="392032"/>
    <lineage>
        <taxon>Eukaryota</taxon>
        <taxon>Metazoa</taxon>
        <taxon>Spiralia</taxon>
        <taxon>Gnathifera</taxon>
        <taxon>Rotifera</taxon>
        <taxon>Eurotatoria</taxon>
        <taxon>Bdelloidea</taxon>
        <taxon>Philodinida</taxon>
        <taxon>Philodinidae</taxon>
        <taxon>Rotaria</taxon>
    </lineage>
</organism>
<name>A0A820WEL2_9BILA</name>
<dbReference type="GO" id="GO:0006886">
    <property type="term" value="P:intracellular protein transport"/>
    <property type="evidence" value="ECO:0007669"/>
    <property type="project" value="InterPro"/>
</dbReference>
<comment type="similarity">
    <text evidence="2">Belongs to the CNOT2/3/5 family.</text>
</comment>
<dbReference type="Pfam" id="PF02883">
    <property type="entry name" value="Alpha_adaptinC2"/>
    <property type="match status" value="1"/>
</dbReference>
<keyword evidence="4" id="KW-0653">Protein transport</keyword>
<evidence type="ECO:0000259" key="9">
    <source>
        <dbReference type="PROSITE" id="PS50180"/>
    </source>
</evidence>
<dbReference type="InterPro" id="IPR007282">
    <property type="entry name" value="NOT2/3/5_C"/>
</dbReference>
<evidence type="ECO:0000256" key="6">
    <source>
        <dbReference type="ARBA" id="ARBA00023034"/>
    </source>
</evidence>
<dbReference type="GO" id="GO:0030015">
    <property type="term" value="C:CCR4-NOT core complex"/>
    <property type="evidence" value="ECO:0007669"/>
    <property type="project" value="InterPro"/>
</dbReference>
<evidence type="ECO:0000313" key="11">
    <source>
        <dbReference type="Proteomes" id="UP000663838"/>
    </source>
</evidence>
<proteinExistence type="inferred from homology"/>
<dbReference type="GO" id="GO:2000036">
    <property type="term" value="P:regulation of stem cell population maintenance"/>
    <property type="evidence" value="ECO:0007669"/>
    <property type="project" value="UniProtKB-ARBA"/>
</dbReference>
<evidence type="ECO:0000256" key="3">
    <source>
        <dbReference type="ARBA" id="ARBA00022448"/>
    </source>
</evidence>
<feature type="domain" description="GAE" evidence="9">
    <location>
        <begin position="528"/>
        <end position="648"/>
    </location>
</feature>
<gene>
    <name evidence="10" type="ORF">TOA249_LOCUS4655</name>
</gene>
<dbReference type="EMBL" id="CAJOBS010000180">
    <property type="protein sequence ID" value="CAF4516254.1"/>
    <property type="molecule type" value="Genomic_DNA"/>
</dbReference>
<dbReference type="InterPro" id="IPR013041">
    <property type="entry name" value="Clathrin_app_Ig-like_sf"/>
</dbReference>
<dbReference type="Gene3D" id="2.60.40.1230">
    <property type="match status" value="1"/>
</dbReference>
<dbReference type="GO" id="GO:0006355">
    <property type="term" value="P:regulation of DNA-templated transcription"/>
    <property type="evidence" value="ECO:0007669"/>
    <property type="project" value="InterPro"/>
</dbReference>
<keyword evidence="6" id="KW-0333">Golgi apparatus</keyword>
<evidence type="ECO:0000256" key="2">
    <source>
        <dbReference type="ARBA" id="ARBA00007682"/>
    </source>
</evidence>
<accession>A0A820WEL2</accession>
<dbReference type="AlphaFoldDB" id="A0A820WEL2"/>
<dbReference type="Pfam" id="PF04153">
    <property type="entry name" value="NOT2_3_5_C"/>
    <property type="match status" value="1"/>
</dbReference>
<feature type="compositionally biased region" description="Polar residues" evidence="8">
    <location>
        <begin position="195"/>
        <end position="216"/>
    </location>
</feature>
<evidence type="ECO:0000256" key="1">
    <source>
        <dbReference type="ARBA" id="ARBA00004555"/>
    </source>
</evidence>
<dbReference type="PROSITE" id="PS50180">
    <property type="entry name" value="GAE"/>
    <property type="match status" value="1"/>
</dbReference>
<evidence type="ECO:0000256" key="8">
    <source>
        <dbReference type="SAM" id="MobiDB-lite"/>
    </source>
</evidence>
<evidence type="ECO:0000256" key="7">
    <source>
        <dbReference type="ARBA" id="ARBA00023163"/>
    </source>
</evidence>
<dbReference type="GO" id="GO:0016192">
    <property type="term" value="P:vesicle-mediated transport"/>
    <property type="evidence" value="ECO:0007669"/>
    <property type="project" value="InterPro"/>
</dbReference>
<keyword evidence="3" id="KW-0813">Transport</keyword>
<evidence type="ECO:0000256" key="4">
    <source>
        <dbReference type="ARBA" id="ARBA00022927"/>
    </source>
</evidence>
<feature type="region of interest" description="Disordered" evidence="8">
    <location>
        <begin position="131"/>
        <end position="252"/>
    </location>
</feature>
<dbReference type="SUPFAM" id="SSF49348">
    <property type="entry name" value="Clathrin adaptor appendage domain"/>
    <property type="match status" value="1"/>
</dbReference>
<reference evidence="10" key="1">
    <citation type="submission" date="2021-02" db="EMBL/GenBank/DDBJ databases">
        <authorList>
            <person name="Nowell W R."/>
        </authorList>
    </citation>
    <scope>NUCLEOTIDE SEQUENCE</scope>
</reference>
<comment type="subcellular location">
    <subcellularLocation>
        <location evidence="1">Golgi apparatus</location>
    </subcellularLocation>
</comment>
<dbReference type="InterPro" id="IPR038635">
    <property type="entry name" value="CCR4-NOT_su2/3/5_C_sf"/>
</dbReference>